<protein>
    <submittedName>
        <fullName evidence="1">Uncharacterized protein</fullName>
    </submittedName>
</protein>
<keyword evidence="2" id="KW-1185">Reference proteome</keyword>
<name>A0ACB6RWT1_9PLEO</name>
<dbReference type="EMBL" id="MU006721">
    <property type="protein sequence ID" value="KAF2626496.1"/>
    <property type="molecule type" value="Genomic_DNA"/>
</dbReference>
<organism evidence="1 2">
    <name type="scientific">Macroventuria anomochaeta</name>
    <dbReference type="NCBI Taxonomy" id="301207"/>
    <lineage>
        <taxon>Eukaryota</taxon>
        <taxon>Fungi</taxon>
        <taxon>Dikarya</taxon>
        <taxon>Ascomycota</taxon>
        <taxon>Pezizomycotina</taxon>
        <taxon>Dothideomycetes</taxon>
        <taxon>Pleosporomycetidae</taxon>
        <taxon>Pleosporales</taxon>
        <taxon>Pleosporineae</taxon>
        <taxon>Didymellaceae</taxon>
        <taxon>Macroventuria</taxon>
    </lineage>
</organism>
<proteinExistence type="predicted"/>
<sequence>MSSSSHFASSFFSSVQFHCILNPGCLPPAARRVDMMLEIFGNPNEVEIETSSQRAVQTRLLGADRADHIHIHTFHKLEAGYVYQQSPPAFKPTPHIMQALPCGQYRGAYGLEKGLPCGFTPDRNSAHLTACIRQIGAFKSASFGLSHSHYHPERIALVSELEGCADSPGEVPKGDAEEFASSMGAEKASFDLGDVRFGGGDDLTPIALCIRQRTVIGIIVSWSQAFDPAAGKSRDQSYIEVMLCRCDEKIWSAAVPHMQGVQWLRQASVPRCWIDVVPREDEAWREVFVRWR</sequence>
<dbReference type="Proteomes" id="UP000799754">
    <property type="component" value="Unassembled WGS sequence"/>
</dbReference>
<gene>
    <name evidence="1" type="ORF">BU25DRAFT_422645</name>
</gene>
<evidence type="ECO:0000313" key="1">
    <source>
        <dbReference type="EMBL" id="KAF2626496.1"/>
    </source>
</evidence>
<comment type="caution">
    <text evidence="1">The sequence shown here is derived from an EMBL/GenBank/DDBJ whole genome shotgun (WGS) entry which is preliminary data.</text>
</comment>
<evidence type="ECO:0000313" key="2">
    <source>
        <dbReference type="Proteomes" id="UP000799754"/>
    </source>
</evidence>
<accession>A0ACB6RWT1</accession>
<reference evidence="1" key="1">
    <citation type="journal article" date="2020" name="Stud. Mycol.">
        <title>101 Dothideomycetes genomes: a test case for predicting lifestyles and emergence of pathogens.</title>
        <authorList>
            <person name="Haridas S."/>
            <person name="Albert R."/>
            <person name="Binder M."/>
            <person name="Bloem J."/>
            <person name="Labutti K."/>
            <person name="Salamov A."/>
            <person name="Andreopoulos B."/>
            <person name="Baker S."/>
            <person name="Barry K."/>
            <person name="Bills G."/>
            <person name="Bluhm B."/>
            <person name="Cannon C."/>
            <person name="Castanera R."/>
            <person name="Culley D."/>
            <person name="Daum C."/>
            <person name="Ezra D."/>
            <person name="Gonzalez J."/>
            <person name="Henrissat B."/>
            <person name="Kuo A."/>
            <person name="Liang C."/>
            <person name="Lipzen A."/>
            <person name="Lutzoni F."/>
            <person name="Magnuson J."/>
            <person name="Mondo S."/>
            <person name="Nolan M."/>
            <person name="Ohm R."/>
            <person name="Pangilinan J."/>
            <person name="Park H.-J."/>
            <person name="Ramirez L."/>
            <person name="Alfaro M."/>
            <person name="Sun H."/>
            <person name="Tritt A."/>
            <person name="Yoshinaga Y."/>
            <person name="Zwiers L.-H."/>
            <person name="Turgeon B."/>
            <person name="Goodwin S."/>
            <person name="Spatafora J."/>
            <person name="Crous P."/>
            <person name="Grigoriev I."/>
        </authorList>
    </citation>
    <scope>NUCLEOTIDE SEQUENCE</scope>
    <source>
        <strain evidence="1">CBS 525.71</strain>
    </source>
</reference>